<dbReference type="EMBL" id="WLYX01000001">
    <property type="protein sequence ID" value="MTD34007.1"/>
    <property type="molecule type" value="Genomic_DNA"/>
</dbReference>
<gene>
    <name evidence="1" type="ORF">GKE73_16350</name>
</gene>
<protein>
    <submittedName>
        <fullName evidence="1">Uncharacterized protein</fullName>
    </submittedName>
</protein>
<sequence>MSDDHVETRLLVPADIAAQVEIARSRDGKPLNDYWVETMDRRLNGVLAAYRKEKRDEQG</sequence>
<dbReference type="AlphaFoldDB" id="A0A844GGJ2"/>
<organism evidence="1 2">
    <name type="scientific">Paludibacterium denitrificans</name>
    <dbReference type="NCBI Taxonomy" id="2675226"/>
    <lineage>
        <taxon>Bacteria</taxon>
        <taxon>Pseudomonadati</taxon>
        <taxon>Pseudomonadota</taxon>
        <taxon>Betaproteobacteria</taxon>
        <taxon>Neisseriales</taxon>
        <taxon>Chromobacteriaceae</taxon>
        <taxon>Paludibacterium</taxon>
    </lineage>
</organism>
<reference evidence="1 2" key="1">
    <citation type="submission" date="2019-11" db="EMBL/GenBank/DDBJ databases">
        <title>Draft genome sequence of Paludibacterium sp. dN18-1.</title>
        <authorList>
            <person name="Im W.-T."/>
        </authorList>
    </citation>
    <scope>NUCLEOTIDE SEQUENCE [LARGE SCALE GENOMIC DNA]</scope>
    <source>
        <strain evidence="2">dN 18-1</strain>
    </source>
</reference>
<keyword evidence="2" id="KW-1185">Reference proteome</keyword>
<evidence type="ECO:0000313" key="1">
    <source>
        <dbReference type="EMBL" id="MTD34007.1"/>
    </source>
</evidence>
<name>A0A844GGJ2_9NEIS</name>
<accession>A0A844GGJ2</accession>
<comment type="caution">
    <text evidence="1">The sequence shown here is derived from an EMBL/GenBank/DDBJ whole genome shotgun (WGS) entry which is preliminary data.</text>
</comment>
<dbReference type="Proteomes" id="UP000446658">
    <property type="component" value="Unassembled WGS sequence"/>
</dbReference>
<evidence type="ECO:0000313" key="2">
    <source>
        <dbReference type="Proteomes" id="UP000446658"/>
    </source>
</evidence>
<proteinExistence type="predicted"/>